<dbReference type="InterPro" id="IPR001471">
    <property type="entry name" value="AP2/ERF_dom"/>
</dbReference>
<evidence type="ECO:0000256" key="2">
    <source>
        <dbReference type="ARBA" id="ARBA00023015"/>
    </source>
</evidence>
<dbReference type="Gene3D" id="3.30.730.10">
    <property type="entry name" value="AP2/ERF domain"/>
    <property type="match status" value="2"/>
</dbReference>
<evidence type="ECO:0000256" key="5">
    <source>
        <dbReference type="ARBA" id="ARBA00023242"/>
    </source>
</evidence>
<comment type="caution">
    <text evidence="9">The sequence shown here is derived from an EMBL/GenBank/DDBJ whole genome shotgun (WGS) entry which is preliminary data.</text>
</comment>
<evidence type="ECO:0000313" key="9">
    <source>
        <dbReference type="EMBL" id="KAH9298929.1"/>
    </source>
</evidence>
<gene>
    <name evidence="9" type="ORF">KI387_030611</name>
</gene>
<feature type="domain" description="AP2/ERF" evidence="8">
    <location>
        <begin position="290"/>
        <end position="346"/>
    </location>
</feature>
<feature type="non-terminal residue" evidence="9">
    <location>
        <position position="1"/>
    </location>
</feature>
<dbReference type="FunFam" id="3.30.730.10:FF:000004">
    <property type="entry name" value="AP2-like ethylene-responsive transcription factor"/>
    <property type="match status" value="1"/>
</dbReference>
<evidence type="ECO:0000259" key="8">
    <source>
        <dbReference type="PROSITE" id="PS51032"/>
    </source>
</evidence>
<protein>
    <recommendedName>
        <fullName evidence="8">AP2/ERF domain-containing protein</fullName>
    </recommendedName>
</protein>
<keyword evidence="10" id="KW-1185">Reference proteome</keyword>
<evidence type="ECO:0000256" key="6">
    <source>
        <dbReference type="ARBA" id="ARBA00037973"/>
    </source>
</evidence>
<dbReference type="EMBL" id="JAHRHJ020000010">
    <property type="protein sequence ID" value="KAH9298929.1"/>
    <property type="molecule type" value="Genomic_DNA"/>
</dbReference>
<dbReference type="PANTHER" id="PTHR32467:SF213">
    <property type="entry name" value="OS03G0770700 PROTEIN"/>
    <property type="match status" value="1"/>
</dbReference>
<reference evidence="9 10" key="1">
    <citation type="journal article" date="2021" name="Nat. Plants">
        <title>The Taxus genome provides insights into paclitaxel biosynthesis.</title>
        <authorList>
            <person name="Xiong X."/>
            <person name="Gou J."/>
            <person name="Liao Q."/>
            <person name="Li Y."/>
            <person name="Zhou Q."/>
            <person name="Bi G."/>
            <person name="Li C."/>
            <person name="Du R."/>
            <person name="Wang X."/>
            <person name="Sun T."/>
            <person name="Guo L."/>
            <person name="Liang H."/>
            <person name="Lu P."/>
            <person name="Wu Y."/>
            <person name="Zhang Z."/>
            <person name="Ro D.K."/>
            <person name="Shang Y."/>
            <person name="Huang S."/>
            <person name="Yan J."/>
        </authorList>
    </citation>
    <scope>NUCLEOTIDE SEQUENCE [LARGE SCALE GENOMIC DNA]</scope>
    <source>
        <strain evidence="9">Ta-2019</strain>
    </source>
</reference>
<dbReference type="SMART" id="SM00380">
    <property type="entry name" value="AP2"/>
    <property type="match status" value="2"/>
</dbReference>
<evidence type="ECO:0000256" key="4">
    <source>
        <dbReference type="ARBA" id="ARBA00023163"/>
    </source>
</evidence>
<keyword evidence="4" id="KW-0804">Transcription</keyword>
<name>A0AA38FAT0_TAXCH</name>
<evidence type="ECO:0000256" key="1">
    <source>
        <dbReference type="ARBA" id="ARBA00004123"/>
    </source>
</evidence>
<keyword evidence="5" id="KW-0539">Nucleus</keyword>
<keyword evidence="2" id="KW-0805">Transcription regulation</keyword>
<dbReference type="PRINTS" id="PR00367">
    <property type="entry name" value="ETHRSPELEMNT"/>
</dbReference>
<dbReference type="GO" id="GO:0005634">
    <property type="term" value="C:nucleus"/>
    <property type="evidence" value="ECO:0007669"/>
    <property type="project" value="UniProtKB-SubCell"/>
</dbReference>
<accession>A0AA38FAT0</accession>
<evidence type="ECO:0000256" key="7">
    <source>
        <dbReference type="SAM" id="MobiDB-lite"/>
    </source>
</evidence>
<dbReference type="Pfam" id="PF00847">
    <property type="entry name" value="AP2"/>
    <property type="match status" value="2"/>
</dbReference>
<comment type="similarity">
    <text evidence="6">Belongs to the AP2/ERF transcription factor family. AP2 subfamily.</text>
</comment>
<dbReference type="InterPro" id="IPR016177">
    <property type="entry name" value="DNA-bd_dom_sf"/>
</dbReference>
<organism evidence="9 10">
    <name type="scientific">Taxus chinensis</name>
    <name type="common">Chinese yew</name>
    <name type="synonym">Taxus wallichiana var. chinensis</name>
    <dbReference type="NCBI Taxonomy" id="29808"/>
    <lineage>
        <taxon>Eukaryota</taxon>
        <taxon>Viridiplantae</taxon>
        <taxon>Streptophyta</taxon>
        <taxon>Embryophyta</taxon>
        <taxon>Tracheophyta</taxon>
        <taxon>Spermatophyta</taxon>
        <taxon>Pinopsida</taxon>
        <taxon>Pinidae</taxon>
        <taxon>Conifers II</taxon>
        <taxon>Cupressales</taxon>
        <taxon>Taxaceae</taxon>
        <taxon>Taxus</taxon>
    </lineage>
</organism>
<dbReference type="AlphaFoldDB" id="A0AA38FAT0"/>
<feature type="region of interest" description="Disordered" evidence="7">
    <location>
        <begin position="480"/>
        <end position="501"/>
    </location>
</feature>
<dbReference type="InterPro" id="IPR036955">
    <property type="entry name" value="AP2/ERF_dom_sf"/>
</dbReference>
<dbReference type="GO" id="GO:0003700">
    <property type="term" value="F:DNA-binding transcription factor activity"/>
    <property type="evidence" value="ECO:0007669"/>
    <property type="project" value="InterPro"/>
</dbReference>
<comment type="subcellular location">
    <subcellularLocation>
        <location evidence="1">Nucleus</location>
    </subcellularLocation>
</comment>
<dbReference type="PANTHER" id="PTHR32467">
    <property type="entry name" value="AP2-LIKE ETHYLENE-RESPONSIVE TRANSCRIPTION FACTOR"/>
    <property type="match status" value="1"/>
</dbReference>
<dbReference type="CDD" id="cd00018">
    <property type="entry name" value="AP2"/>
    <property type="match status" value="2"/>
</dbReference>
<evidence type="ECO:0000256" key="3">
    <source>
        <dbReference type="ARBA" id="ARBA00023125"/>
    </source>
</evidence>
<dbReference type="GO" id="GO:0003677">
    <property type="term" value="F:DNA binding"/>
    <property type="evidence" value="ECO:0007669"/>
    <property type="project" value="UniProtKB-KW"/>
</dbReference>
<dbReference type="PROSITE" id="PS51032">
    <property type="entry name" value="AP2_ERF"/>
    <property type="match status" value="2"/>
</dbReference>
<feature type="compositionally biased region" description="Polar residues" evidence="7">
    <location>
        <begin position="481"/>
        <end position="501"/>
    </location>
</feature>
<keyword evidence="3" id="KW-0238">DNA-binding</keyword>
<feature type="domain" description="AP2/ERF" evidence="8">
    <location>
        <begin position="382"/>
        <end position="439"/>
    </location>
</feature>
<evidence type="ECO:0000313" key="10">
    <source>
        <dbReference type="Proteomes" id="UP000824469"/>
    </source>
</evidence>
<sequence>MPADLLFIQTEYVEIWRILKQFQHFHRGSRSFEPDFPGDQINLQNFYQFQKIHHEGTFISFLRPETPRLFQRTAVMKKGETINDRTLWDLNLNPPSQECVLAMNSNRHLQSFSAHQQDAEQATVKSLEVEDSCSICCDDTCFTPAATVDVKSEMQASGSPTKEICIDDSGMSNSSVVNASAVDTNITNSENTKYLECESSSSTQPILSSSSSNLSNFLGFPMDKPGFETCITRQFLPPKTPLDSVIPSVRAASESPFSGVFWSDSRLKLPAQQHQQVRKSRRGPRSRSSQYRGVTFYRRTGRWESHIWDCGKQVYLGGFDTADIAARAYDRAALKFRGPDADINFNVSDYEEDLNQMSNLTKEECVHILRRQSIGFSRGSSKYRGVTLHKAGRWEARMGQFHGKKYIYLGLFDNEMEAAMAYDRAAIKCNGKEAVTNFDPGLYMNESHTEGKNGNSNNIPLSRMKSNINTIVEPERKKARYSNTMSRGNSPNEKFQDNNGSTYKPLSLTLMPKDDNVNFTVEQANPWSRIHALCLPNHQ</sequence>
<dbReference type="Proteomes" id="UP000824469">
    <property type="component" value="Unassembled WGS sequence"/>
</dbReference>
<dbReference type="SUPFAM" id="SSF54171">
    <property type="entry name" value="DNA-binding domain"/>
    <property type="match status" value="2"/>
</dbReference>
<proteinExistence type="inferred from homology"/>